<protein>
    <recommendedName>
        <fullName evidence="7">t-SNARE coiled-coil homology domain-containing protein</fullName>
    </recommendedName>
</protein>
<dbReference type="Gene3D" id="1.20.5.110">
    <property type="match status" value="1"/>
</dbReference>
<organism evidence="9 10">
    <name type="scientific">Adineta ricciae</name>
    <name type="common">Rotifer</name>
    <dbReference type="NCBI Taxonomy" id="249248"/>
    <lineage>
        <taxon>Eukaryota</taxon>
        <taxon>Metazoa</taxon>
        <taxon>Spiralia</taxon>
        <taxon>Gnathifera</taxon>
        <taxon>Rotifera</taxon>
        <taxon>Eurotatoria</taxon>
        <taxon>Bdelloidea</taxon>
        <taxon>Adinetida</taxon>
        <taxon>Adinetidae</taxon>
        <taxon>Adineta</taxon>
    </lineage>
</organism>
<dbReference type="PANTHER" id="PTHR12791">
    <property type="entry name" value="GOLGI SNARE BET1-RELATED"/>
    <property type="match status" value="1"/>
</dbReference>
<dbReference type="Proteomes" id="UP000663828">
    <property type="component" value="Unassembled WGS sequence"/>
</dbReference>
<evidence type="ECO:0000256" key="1">
    <source>
        <dbReference type="ARBA" id="ARBA00004167"/>
    </source>
</evidence>
<evidence type="ECO:0000313" key="10">
    <source>
        <dbReference type="Proteomes" id="UP000663828"/>
    </source>
</evidence>
<keyword evidence="4 6" id="KW-1133">Transmembrane helix</keyword>
<dbReference type="GO" id="GO:0016020">
    <property type="term" value="C:membrane"/>
    <property type="evidence" value="ECO:0007669"/>
    <property type="project" value="UniProtKB-SubCell"/>
</dbReference>
<dbReference type="PROSITE" id="PS50192">
    <property type="entry name" value="T_SNARE"/>
    <property type="match status" value="1"/>
</dbReference>
<evidence type="ECO:0000256" key="4">
    <source>
        <dbReference type="ARBA" id="ARBA00022989"/>
    </source>
</evidence>
<dbReference type="GO" id="GO:0005794">
    <property type="term" value="C:Golgi apparatus"/>
    <property type="evidence" value="ECO:0007669"/>
    <property type="project" value="UniProtKB-ARBA"/>
</dbReference>
<dbReference type="SUPFAM" id="SSF58038">
    <property type="entry name" value="SNARE fusion complex"/>
    <property type="match status" value="1"/>
</dbReference>
<comment type="subcellular location">
    <subcellularLocation>
        <location evidence="1">Membrane</location>
        <topology evidence="1">Single-pass membrane protein</topology>
    </subcellularLocation>
</comment>
<reference evidence="9" key="1">
    <citation type="submission" date="2021-02" db="EMBL/GenBank/DDBJ databases">
        <authorList>
            <person name="Nowell W R."/>
        </authorList>
    </citation>
    <scope>NUCLEOTIDE SEQUENCE</scope>
</reference>
<evidence type="ECO:0000256" key="2">
    <source>
        <dbReference type="ARBA" id="ARBA00022448"/>
    </source>
</evidence>
<dbReference type="EMBL" id="CAJNOJ010000083">
    <property type="protein sequence ID" value="CAF1064145.1"/>
    <property type="molecule type" value="Genomic_DNA"/>
</dbReference>
<keyword evidence="10" id="KW-1185">Reference proteome</keyword>
<dbReference type="EMBL" id="CAJNOR010001303">
    <property type="protein sequence ID" value="CAF1117461.1"/>
    <property type="molecule type" value="Genomic_DNA"/>
</dbReference>
<evidence type="ECO:0000256" key="3">
    <source>
        <dbReference type="ARBA" id="ARBA00022692"/>
    </source>
</evidence>
<accession>A0A814QEC5</accession>
<feature type="domain" description="T-SNARE coiled-coil homology" evidence="7">
    <location>
        <begin position="17"/>
        <end position="79"/>
    </location>
</feature>
<gene>
    <name evidence="8" type="ORF">EDS130_LOCUS18082</name>
    <name evidence="9" type="ORF">XAT740_LOCUS19195</name>
</gene>
<dbReference type="Proteomes" id="UP000663852">
    <property type="component" value="Unassembled WGS sequence"/>
</dbReference>
<comment type="caution">
    <text evidence="9">The sequence shown here is derived from an EMBL/GenBank/DDBJ whole genome shotgun (WGS) entry which is preliminary data.</text>
</comment>
<proteinExistence type="predicted"/>
<evidence type="ECO:0000313" key="9">
    <source>
        <dbReference type="EMBL" id="CAF1117461.1"/>
    </source>
</evidence>
<keyword evidence="5 6" id="KW-0472">Membrane</keyword>
<keyword evidence="2" id="KW-0813">Transport</keyword>
<keyword evidence="3 6" id="KW-0812">Transmembrane</keyword>
<dbReference type="AlphaFoldDB" id="A0A814QEC5"/>
<feature type="transmembrane region" description="Helical" evidence="6">
    <location>
        <begin position="87"/>
        <end position="106"/>
    </location>
</feature>
<evidence type="ECO:0000256" key="6">
    <source>
        <dbReference type="SAM" id="Phobius"/>
    </source>
</evidence>
<sequence>MHDGGQSNTHSRRSNYSYIEEQNEARTELLNSKVNQLKHLAVQISEETQFQNKYLKELNSHMDHTDSLIGQARRRVILLARSGSWKIYLYLILFALFIFLVIYFLIKR</sequence>
<dbReference type="OrthoDB" id="261831at2759"/>
<evidence type="ECO:0000259" key="7">
    <source>
        <dbReference type="PROSITE" id="PS50192"/>
    </source>
</evidence>
<dbReference type="InterPro" id="IPR000727">
    <property type="entry name" value="T_SNARE_dom"/>
</dbReference>
<evidence type="ECO:0000256" key="5">
    <source>
        <dbReference type="ARBA" id="ARBA00023136"/>
    </source>
</evidence>
<name>A0A814QEC5_ADIRI</name>
<evidence type="ECO:0000313" key="8">
    <source>
        <dbReference type="EMBL" id="CAF1064145.1"/>
    </source>
</evidence>